<evidence type="ECO:0000256" key="4">
    <source>
        <dbReference type="ARBA" id="ARBA00022692"/>
    </source>
</evidence>
<dbReference type="PANTHER" id="PTHR45667">
    <property type="entry name" value="S-ADENOSYLMETHIONINE MITOCHONDRIAL CARRIER PROTEIN"/>
    <property type="match status" value="1"/>
</dbReference>
<evidence type="ECO:0000256" key="8">
    <source>
        <dbReference type="PROSITE-ProRule" id="PRU00282"/>
    </source>
</evidence>
<protein>
    <recommendedName>
        <fullName evidence="12">Mitochondrial carrier protein</fullName>
    </recommendedName>
</protein>
<keyword evidence="11" id="KW-1185">Reference proteome</keyword>
<dbReference type="Pfam" id="PF00153">
    <property type="entry name" value="Mito_carr"/>
    <property type="match status" value="2"/>
</dbReference>
<dbReference type="FunFam" id="1.50.40.10:FF:000041">
    <property type="entry name" value="Mitochondrial substrate carrier family protein"/>
    <property type="match status" value="1"/>
</dbReference>
<comment type="similarity">
    <text evidence="2 9">Belongs to the mitochondrial carrier (TC 2.A.29) family.</text>
</comment>
<reference evidence="10" key="1">
    <citation type="submission" date="2019-10" db="EMBL/GenBank/DDBJ databases">
        <authorList>
            <person name="Zhang R."/>
            <person name="Pan Y."/>
            <person name="Wang J."/>
            <person name="Ma R."/>
            <person name="Yu S."/>
        </authorList>
    </citation>
    <scope>NUCLEOTIDE SEQUENCE</scope>
    <source>
        <strain evidence="10">LA-IB0</strain>
        <tissue evidence="10">Leaf</tissue>
    </source>
</reference>
<feature type="repeat" description="Solcar" evidence="8">
    <location>
        <begin position="410"/>
        <end position="492"/>
    </location>
</feature>
<evidence type="ECO:0000256" key="7">
    <source>
        <dbReference type="ARBA" id="ARBA00023136"/>
    </source>
</evidence>
<dbReference type="EMBL" id="WHWC01000006">
    <property type="protein sequence ID" value="KAG8380417.1"/>
    <property type="molecule type" value="Genomic_DNA"/>
</dbReference>
<feature type="repeat" description="Solcar" evidence="8">
    <location>
        <begin position="501"/>
        <end position="586"/>
    </location>
</feature>
<evidence type="ECO:0008006" key="12">
    <source>
        <dbReference type="Google" id="ProtNLM"/>
    </source>
</evidence>
<keyword evidence="4 8" id="KW-0812">Transmembrane</keyword>
<comment type="subcellular location">
    <subcellularLocation>
        <location evidence="1">Membrane</location>
        <topology evidence="1">Multi-pass membrane protein</topology>
    </subcellularLocation>
</comment>
<organism evidence="10 11">
    <name type="scientific">Buddleja alternifolia</name>
    <dbReference type="NCBI Taxonomy" id="168488"/>
    <lineage>
        <taxon>Eukaryota</taxon>
        <taxon>Viridiplantae</taxon>
        <taxon>Streptophyta</taxon>
        <taxon>Embryophyta</taxon>
        <taxon>Tracheophyta</taxon>
        <taxon>Spermatophyta</taxon>
        <taxon>Magnoliopsida</taxon>
        <taxon>eudicotyledons</taxon>
        <taxon>Gunneridae</taxon>
        <taxon>Pentapetalae</taxon>
        <taxon>asterids</taxon>
        <taxon>lamiids</taxon>
        <taxon>Lamiales</taxon>
        <taxon>Scrophulariaceae</taxon>
        <taxon>Buddlejeae</taxon>
        <taxon>Buddleja</taxon>
    </lineage>
</organism>
<keyword evidence="7 8" id="KW-0472">Membrane</keyword>
<keyword evidence="5" id="KW-0677">Repeat</keyword>
<dbReference type="GO" id="GO:0016020">
    <property type="term" value="C:membrane"/>
    <property type="evidence" value="ECO:0007669"/>
    <property type="project" value="UniProtKB-SubCell"/>
</dbReference>
<evidence type="ECO:0000256" key="6">
    <source>
        <dbReference type="ARBA" id="ARBA00022989"/>
    </source>
</evidence>
<dbReference type="Proteomes" id="UP000826271">
    <property type="component" value="Unassembled WGS sequence"/>
</dbReference>
<evidence type="ECO:0000256" key="5">
    <source>
        <dbReference type="ARBA" id="ARBA00022737"/>
    </source>
</evidence>
<comment type="caution">
    <text evidence="10">The sequence shown here is derived from an EMBL/GenBank/DDBJ whole genome shotgun (WGS) entry which is preliminary data.</text>
</comment>
<dbReference type="Gene3D" id="1.50.40.10">
    <property type="entry name" value="Mitochondrial carrier domain"/>
    <property type="match status" value="1"/>
</dbReference>
<evidence type="ECO:0000256" key="9">
    <source>
        <dbReference type="RuleBase" id="RU000488"/>
    </source>
</evidence>
<evidence type="ECO:0000256" key="3">
    <source>
        <dbReference type="ARBA" id="ARBA00022448"/>
    </source>
</evidence>
<keyword evidence="3 9" id="KW-0813">Transport</keyword>
<evidence type="ECO:0000256" key="1">
    <source>
        <dbReference type="ARBA" id="ARBA00004141"/>
    </source>
</evidence>
<dbReference type="InterPro" id="IPR023395">
    <property type="entry name" value="MCP_dom_sf"/>
</dbReference>
<evidence type="ECO:0000256" key="2">
    <source>
        <dbReference type="ARBA" id="ARBA00006375"/>
    </source>
</evidence>
<evidence type="ECO:0000313" key="11">
    <source>
        <dbReference type="Proteomes" id="UP000826271"/>
    </source>
</evidence>
<proteinExistence type="inferred from homology"/>
<dbReference type="PROSITE" id="PS50920">
    <property type="entry name" value="SOLCAR"/>
    <property type="match status" value="2"/>
</dbReference>
<gene>
    <name evidence="10" type="ORF">BUALT_Bualt06G0013200</name>
</gene>
<name>A0AAV6XK76_9LAMI</name>
<accession>A0AAV6XK76</accession>
<dbReference type="SUPFAM" id="SSF103506">
    <property type="entry name" value="Mitochondrial carrier"/>
    <property type="match status" value="1"/>
</dbReference>
<keyword evidence="6" id="KW-1133">Transmembrane helix</keyword>
<sequence>MVVVSGNDRLDSFLNSIILVENAFSPLESNFRKFAKNFEHCFNGVSKCGNLNNNVNGGLQSSDDDRGKGKVPIEKFVGIFTQEGASDVCNNAKVSRDGVEKLNISLSKKGLKEDKNRDNFLHLEVALSFLINSFVQAFPRPFKSEKTRVGKMNNEDNFCCNDSHVKIEVKPRVGGETKQTEFKVKEGNNFPFEFSIAFVFDQLNHLPNFLESVQENEFGHFRSLTSLLEGKRADVNGFLGNLKFACVGGVPLGIFGVPSVNDEGGDGITNAVNHEDTKLVAVPPPVEITAKSVLKSALAGGLSCSFSTALMHPIDTVKIFLKFYCKLFQILTVRCNINFACHLMLDTSASFNLPWLCRNFVQASSDWSPRSIQRVHSSYIRPIYESSHGLRTGIFEVSKFVLTNVAPTVPDLQVQSMASFCATVLGTVWRIPCEVLKQRLQANVFDNTGEAIVGTWKQDGLAGFFRGTGATLCREIPFYVAGAGLYAASKKAAQKVLRRELEPWETIIIGAISGGLIAISTTPFDVIKTRMMISPEGQSITASMVAFSILQSEGPLALFRGAVPRFFWVAPLGAINFAGYELLRKAMERW</sequence>
<dbReference type="InterPro" id="IPR018108">
    <property type="entry name" value="MCP_transmembrane"/>
</dbReference>
<evidence type="ECO:0000313" key="10">
    <source>
        <dbReference type="EMBL" id="KAG8380417.1"/>
    </source>
</evidence>
<dbReference type="AlphaFoldDB" id="A0AAV6XK76"/>